<reference evidence="2 3" key="1">
    <citation type="submission" date="2016-05" db="EMBL/GenBank/DDBJ databases">
        <title>Genome sequencing reveals origins of a unique bacterial endosymbiosis in the earliest lineages of terrestrial Fungi.</title>
        <authorList>
            <consortium name="DOE Joint Genome Institute"/>
            <person name="Uehling J."/>
            <person name="Gryganskyi A."/>
            <person name="Hameed K."/>
            <person name="Tschaplinski T."/>
            <person name="Misztal P."/>
            <person name="Wu S."/>
            <person name="Desiro A."/>
            <person name="Vande Pol N."/>
            <person name="Du Z.-Y."/>
            <person name="Zienkiewicz A."/>
            <person name="Zienkiewicz K."/>
            <person name="Morin E."/>
            <person name="Tisserant E."/>
            <person name="Splivallo R."/>
            <person name="Hainaut M."/>
            <person name="Henrissat B."/>
            <person name="Ohm R."/>
            <person name="Kuo A."/>
            <person name="Yan J."/>
            <person name="Lipzen A."/>
            <person name="Nolan M."/>
            <person name="Labutti K."/>
            <person name="Barry K."/>
            <person name="Goldstein A."/>
            <person name="Labbe J."/>
            <person name="Schadt C."/>
            <person name="Tuskan G."/>
            <person name="Grigoriev I."/>
            <person name="Martin F."/>
            <person name="Vilgalys R."/>
            <person name="Bonito G."/>
        </authorList>
    </citation>
    <scope>NUCLEOTIDE SEQUENCE [LARGE SCALE GENOMIC DNA]</scope>
    <source>
        <strain evidence="2 3">AG-77</strain>
    </source>
</reference>
<evidence type="ECO:0000313" key="3">
    <source>
        <dbReference type="Proteomes" id="UP000078512"/>
    </source>
</evidence>
<protein>
    <submittedName>
        <fullName evidence="2">Uncharacterized protein</fullName>
    </submittedName>
</protein>
<keyword evidence="3" id="KW-1185">Reference proteome</keyword>
<evidence type="ECO:0000313" key="2">
    <source>
        <dbReference type="EMBL" id="OAQ27419.1"/>
    </source>
</evidence>
<name>A0A197JSX5_9FUNG</name>
<dbReference type="OrthoDB" id="2446163at2759"/>
<evidence type="ECO:0000256" key="1">
    <source>
        <dbReference type="SAM" id="MobiDB-lite"/>
    </source>
</evidence>
<dbReference type="EMBL" id="KV442057">
    <property type="protein sequence ID" value="OAQ27419.1"/>
    <property type="molecule type" value="Genomic_DNA"/>
</dbReference>
<accession>A0A197JSX5</accession>
<gene>
    <name evidence="2" type="ORF">K457DRAFT_634727</name>
</gene>
<sequence length="128" mass="14303">MSTPPPSRPFNSASSDARKWSRRSKRPLPQVQQFTKAGRMKSASSAYDGLTQAKDSQKIESTLRTLRRQRLSEYMQPVYIEPMAKPTLQASGDMLFPLMDKVKDFLSGDSQVMLILGDSGAGKSTFNR</sequence>
<proteinExistence type="predicted"/>
<dbReference type="AlphaFoldDB" id="A0A197JSX5"/>
<feature type="region of interest" description="Disordered" evidence="1">
    <location>
        <begin position="1"/>
        <end position="53"/>
    </location>
</feature>
<organism evidence="2 3">
    <name type="scientific">Linnemannia elongata AG-77</name>
    <dbReference type="NCBI Taxonomy" id="1314771"/>
    <lineage>
        <taxon>Eukaryota</taxon>
        <taxon>Fungi</taxon>
        <taxon>Fungi incertae sedis</taxon>
        <taxon>Mucoromycota</taxon>
        <taxon>Mortierellomycotina</taxon>
        <taxon>Mortierellomycetes</taxon>
        <taxon>Mortierellales</taxon>
        <taxon>Mortierellaceae</taxon>
        <taxon>Linnemannia</taxon>
    </lineage>
</organism>
<dbReference type="Proteomes" id="UP000078512">
    <property type="component" value="Unassembled WGS sequence"/>
</dbReference>